<evidence type="ECO:0000313" key="1">
    <source>
        <dbReference type="EMBL" id="GAA5056487.1"/>
    </source>
</evidence>
<gene>
    <name evidence="1" type="ORF">GCM10023208_21270</name>
</gene>
<proteinExistence type="predicted"/>
<dbReference type="Proteomes" id="UP001500518">
    <property type="component" value="Unassembled WGS sequence"/>
</dbReference>
<dbReference type="RefSeq" id="WP_199698830.1">
    <property type="nucleotide sequence ID" value="NZ_BAABHV010000011.1"/>
</dbReference>
<accession>A0ABP9KFK6</accession>
<name>A0ABP9KFK6_9SPHN</name>
<evidence type="ECO:0000313" key="2">
    <source>
        <dbReference type="Proteomes" id="UP001500518"/>
    </source>
</evidence>
<sequence>MGQANGLRDDFDGPALRRLDGKAPSILSDAQRRALVEAVERGPIPTIHGAVRWRMIDLTHWLYKEFAVSLDATTVKRELKKTGLCEADRPPPSPCAERTRRGGIYNRGFASAVAEIRATLPQGTPIKIWFQDRARVGQKNTITHCWPPRGTRPSAPKAQRTKSAHIFGAICPEEGTLLHPRNSDTAPAEIALGVWVGAARLAHDR</sequence>
<reference evidence="2" key="1">
    <citation type="journal article" date="2019" name="Int. J. Syst. Evol. Microbiol.">
        <title>The Global Catalogue of Microorganisms (GCM) 10K type strain sequencing project: providing services to taxonomists for standard genome sequencing and annotation.</title>
        <authorList>
            <consortium name="The Broad Institute Genomics Platform"/>
            <consortium name="The Broad Institute Genome Sequencing Center for Infectious Disease"/>
            <person name="Wu L."/>
            <person name="Ma J."/>
        </authorList>
    </citation>
    <scope>NUCLEOTIDE SEQUENCE [LARGE SCALE GENOMIC DNA]</scope>
    <source>
        <strain evidence="2">JCM 18014</strain>
    </source>
</reference>
<evidence type="ECO:0008006" key="3">
    <source>
        <dbReference type="Google" id="ProtNLM"/>
    </source>
</evidence>
<protein>
    <recommendedName>
        <fullName evidence="3">Winged helix-turn helix domain-containing protein</fullName>
    </recommendedName>
</protein>
<comment type="caution">
    <text evidence="1">The sequence shown here is derived from an EMBL/GenBank/DDBJ whole genome shotgun (WGS) entry which is preliminary data.</text>
</comment>
<organism evidence="1 2">
    <name type="scientific">Erythrobacter westpacificensis</name>
    <dbReference type="NCBI Taxonomy" id="1055231"/>
    <lineage>
        <taxon>Bacteria</taxon>
        <taxon>Pseudomonadati</taxon>
        <taxon>Pseudomonadota</taxon>
        <taxon>Alphaproteobacteria</taxon>
        <taxon>Sphingomonadales</taxon>
        <taxon>Erythrobacteraceae</taxon>
        <taxon>Erythrobacter/Porphyrobacter group</taxon>
        <taxon>Erythrobacter</taxon>
    </lineage>
</organism>
<dbReference type="EMBL" id="BAABHV010000011">
    <property type="protein sequence ID" value="GAA5056487.1"/>
    <property type="molecule type" value="Genomic_DNA"/>
</dbReference>
<keyword evidence="2" id="KW-1185">Reference proteome</keyword>